<dbReference type="InterPro" id="IPR006156">
    <property type="entry name" value="Dihydroneopterin_aldolase"/>
</dbReference>
<dbReference type="EC" id="4.1.2.25" evidence="6"/>
<gene>
    <name evidence="8" type="ORF">SAMN04487974_108120</name>
</gene>
<dbReference type="InterPro" id="IPR043133">
    <property type="entry name" value="GTP-CH-I_C/QueF"/>
</dbReference>
<dbReference type="InterPro" id="IPR006157">
    <property type="entry name" value="FolB_dom"/>
</dbReference>
<dbReference type="PANTHER" id="PTHR42844">
    <property type="entry name" value="DIHYDRONEOPTERIN ALDOLASE 1-RELATED"/>
    <property type="match status" value="1"/>
</dbReference>
<dbReference type="EMBL" id="FNCS01000008">
    <property type="protein sequence ID" value="SDG79388.1"/>
    <property type="molecule type" value="Genomic_DNA"/>
</dbReference>
<dbReference type="NCBIfam" id="TIGR00526">
    <property type="entry name" value="folB_dom"/>
    <property type="match status" value="1"/>
</dbReference>
<evidence type="ECO:0000256" key="6">
    <source>
        <dbReference type="RuleBase" id="RU362079"/>
    </source>
</evidence>
<comment type="pathway">
    <text evidence="2 6">Cofactor biosynthesis; tetrahydrofolate biosynthesis; 2-amino-4-hydroxy-6-hydroxymethyl-7,8-dihydropteridine diphosphate from 7,8-dihydroneopterin triphosphate: step 3/4.</text>
</comment>
<dbReference type="AlphaFoldDB" id="A0A1G7X577"/>
<dbReference type="STRING" id="440168.SAMN04487974_108120"/>
<keyword evidence="4 6" id="KW-0289">Folate biosynthesis</keyword>
<evidence type="ECO:0000313" key="8">
    <source>
        <dbReference type="EMBL" id="SDG79388.1"/>
    </source>
</evidence>
<dbReference type="Gene3D" id="3.30.1130.10">
    <property type="match status" value="1"/>
</dbReference>
<dbReference type="GO" id="GO:0004150">
    <property type="term" value="F:dihydroneopterin aldolase activity"/>
    <property type="evidence" value="ECO:0007669"/>
    <property type="project" value="UniProtKB-UniRule"/>
</dbReference>
<evidence type="ECO:0000313" key="9">
    <source>
        <dbReference type="Proteomes" id="UP000199495"/>
    </source>
</evidence>
<dbReference type="SUPFAM" id="SSF55620">
    <property type="entry name" value="Tetrahydrobiopterin biosynthesis enzymes-like"/>
    <property type="match status" value="1"/>
</dbReference>
<comment type="function">
    <text evidence="6">Catalyzes the conversion of 7,8-dihydroneopterin to 6-hydroxymethyl-7,8-dihydropterin.</text>
</comment>
<dbReference type="RefSeq" id="WP_090597295.1">
    <property type="nucleotide sequence ID" value="NZ_FNCS01000008.1"/>
</dbReference>
<organism evidence="8 9">
    <name type="scientific">Pelagibacterium luteolum</name>
    <dbReference type="NCBI Taxonomy" id="440168"/>
    <lineage>
        <taxon>Bacteria</taxon>
        <taxon>Pseudomonadati</taxon>
        <taxon>Pseudomonadota</taxon>
        <taxon>Alphaproteobacteria</taxon>
        <taxon>Hyphomicrobiales</taxon>
        <taxon>Devosiaceae</taxon>
        <taxon>Pelagibacterium</taxon>
    </lineage>
</organism>
<accession>A0A1G7X577</accession>
<feature type="domain" description="Dihydroneopterin aldolase/epimerase" evidence="7">
    <location>
        <begin position="10"/>
        <end position="123"/>
    </location>
</feature>
<evidence type="ECO:0000256" key="1">
    <source>
        <dbReference type="ARBA" id="ARBA00001353"/>
    </source>
</evidence>
<dbReference type="GO" id="GO:0046656">
    <property type="term" value="P:folic acid biosynthetic process"/>
    <property type="evidence" value="ECO:0007669"/>
    <property type="project" value="UniProtKB-UniRule"/>
</dbReference>
<dbReference type="UniPathway" id="UPA00077">
    <property type="reaction ID" value="UER00154"/>
</dbReference>
<dbReference type="OrthoDB" id="9808041at2"/>
<dbReference type="GO" id="GO:0046654">
    <property type="term" value="P:tetrahydrofolate biosynthetic process"/>
    <property type="evidence" value="ECO:0007669"/>
    <property type="project" value="UniProtKB-UniRule"/>
</dbReference>
<dbReference type="Pfam" id="PF02152">
    <property type="entry name" value="FolB"/>
    <property type="match status" value="1"/>
</dbReference>
<dbReference type="NCBIfam" id="TIGR00525">
    <property type="entry name" value="folB"/>
    <property type="match status" value="1"/>
</dbReference>
<comment type="similarity">
    <text evidence="3 6">Belongs to the DHNA family.</text>
</comment>
<comment type="catalytic activity">
    <reaction evidence="1 6">
        <text>7,8-dihydroneopterin = 6-hydroxymethyl-7,8-dihydropterin + glycolaldehyde</text>
        <dbReference type="Rhea" id="RHEA:10540"/>
        <dbReference type="ChEBI" id="CHEBI:17001"/>
        <dbReference type="ChEBI" id="CHEBI:17071"/>
        <dbReference type="ChEBI" id="CHEBI:44841"/>
        <dbReference type="EC" id="4.1.2.25"/>
    </reaction>
</comment>
<name>A0A1G7X577_9HYPH</name>
<evidence type="ECO:0000259" key="7">
    <source>
        <dbReference type="SMART" id="SM00905"/>
    </source>
</evidence>
<evidence type="ECO:0000256" key="5">
    <source>
        <dbReference type="ARBA" id="ARBA00023239"/>
    </source>
</evidence>
<dbReference type="CDD" id="cd00534">
    <property type="entry name" value="DHNA_DHNTPE"/>
    <property type="match status" value="1"/>
</dbReference>
<evidence type="ECO:0000256" key="4">
    <source>
        <dbReference type="ARBA" id="ARBA00022909"/>
    </source>
</evidence>
<dbReference type="GO" id="GO:0005737">
    <property type="term" value="C:cytoplasm"/>
    <property type="evidence" value="ECO:0007669"/>
    <property type="project" value="TreeGrafter"/>
</dbReference>
<evidence type="ECO:0000256" key="3">
    <source>
        <dbReference type="ARBA" id="ARBA00005708"/>
    </source>
</evidence>
<keyword evidence="5 6" id="KW-0456">Lyase</keyword>
<dbReference type="Proteomes" id="UP000199495">
    <property type="component" value="Unassembled WGS sequence"/>
</dbReference>
<keyword evidence="9" id="KW-1185">Reference proteome</keyword>
<evidence type="ECO:0000256" key="2">
    <source>
        <dbReference type="ARBA" id="ARBA00005013"/>
    </source>
</evidence>
<dbReference type="SMART" id="SM00905">
    <property type="entry name" value="FolB"/>
    <property type="match status" value="1"/>
</dbReference>
<dbReference type="FunFam" id="3.30.1130.10:FF:000003">
    <property type="entry name" value="7,8-dihydroneopterin aldolase"/>
    <property type="match status" value="1"/>
</dbReference>
<protein>
    <recommendedName>
        <fullName evidence="6">7,8-dihydroneopterin aldolase</fullName>
        <ecNumber evidence="6">4.1.2.25</ecNumber>
    </recommendedName>
</protein>
<sequence>MTQFSDSDRIILAGLAFYGYHGVMMEENALGQRFRIDLELGLDMSEAARSDDVSATISYAHVYELVKEAFEERRFKLIEALGHHIMVRLFKRFDRLQWIRIKVRKPEAPLPIVAGEAAIEMLRTREQV</sequence>
<dbReference type="PANTHER" id="PTHR42844:SF1">
    <property type="entry name" value="DIHYDRONEOPTERIN ALDOLASE 1-RELATED"/>
    <property type="match status" value="1"/>
</dbReference>
<reference evidence="8 9" key="1">
    <citation type="submission" date="2016-10" db="EMBL/GenBank/DDBJ databases">
        <authorList>
            <person name="de Groot N.N."/>
        </authorList>
    </citation>
    <scope>NUCLEOTIDE SEQUENCE [LARGE SCALE GENOMIC DNA]</scope>
    <source>
        <strain evidence="8 9">CGMCC 1.10267</strain>
    </source>
</reference>
<proteinExistence type="inferred from homology"/>